<dbReference type="Proteomes" id="UP000178249">
    <property type="component" value="Unassembled WGS sequence"/>
</dbReference>
<gene>
    <name evidence="1" type="ORF">A2841_03205</name>
</gene>
<dbReference type="AlphaFoldDB" id="A0A1F6C217"/>
<comment type="caution">
    <text evidence="1">The sequence shown here is derived from an EMBL/GenBank/DDBJ whole genome shotgun (WGS) entry which is preliminary data.</text>
</comment>
<proteinExistence type="predicted"/>
<evidence type="ECO:0000313" key="1">
    <source>
        <dbReference type="EMBL" id="OGG43118.1"/>
    </source>
</evidence>
<evidence type="ECO:0000313" key="2">
    <source>
        <dbReference type="Proteomes" id="UP000178249"/>
    </source>
</evidence>
<name>A0A1F6C217_9BACT</name>
<accession>A0A1F6C217</accession>
<reference evidence="1 2" key="1">
    <citation type="journal article" date="2016" name="Nat. Commun.">
        <title>Thousands of microbial genomes shed light on interconnected biogeochemical processes in an aquifer system.</title>
        <authorList>
            <person name="Anantharaman K."/>
            <person name="Brown C.T."/>
            <person name="Hug L.A."/>
            <person name="Sharon I."/>
            <person name="Castelle C.J."/>
            <person name="Probst A.J."/>
            <person name="Thomas B.C."/>
            <person name="Singh A."/>
            <person name="Wilkins M.J."/>
            <person name="Karaoz U."/>
            <person name="Brodie E.L."/>
            <person name="Williams K.H."/>
            <person name="Hubbard S.S."/>
            <person name="Banfield J.F."/>
        </authorList>
    </citation>
    <scope>NUCLEOTIDE SEQUENCE [LARGE SCALE GENOMIC DNA]</scope>
</reference>
<protein>
    <submittedName>
        <fullName evidence="1">Uncharacterized protein</fullName>
    </submittedName>
</protein>
<organism evidence="1 2">
    <name type="scientific">Candidatus Kaiserbacteria bacterium RIFCSPHIGHO2_01_FULL_48_10</name>
    <dbReference type="NCBI Taxonomy" id="1798476"/>
    <lineage>
        <taxon>Bacteria</taxon>
        <taxon>Candidatus Kaiseribacteriota</taxon>
    </lineage>
</organism>
<sequence length="80" mass="9492">MKMEVRSIKPNTPRDLVLRYVQEMNKWLKDARVIFEFLQQNVPHEAHSALDFIKEIESTRSQLVSAIKAYCKGEEIRHLH</sequence>
<dbReference type="EMBL" id="MFKP01000052">
    <property type="protein sequence ID" value="OGG43118.1"/>
    <property type="molecule type" value="Genomic_DNA"/>
</dbReference>